<accession>A0A239KY00</accession>
<dbReference type="AlphaFoldDB" id="A0A239KY00"/>
<name>A0A239KY00_9PSED</name>
<protein>
    <submittedName>
        <fullName evidence="1">Uncharacterized protein</fullName>
    </submittedName>
</protein>
<keyword evidence="2" id="KW-1185">Reference proteome</keyword>
<dbReference type="EMBL" id="FZOL01000030">
    <property type="protein sequence ID" value="SNT23236.1"/>
    <property type="molecule type" value="Genomic_DNA"/>
</dbReference>
<gene>
    <name evidence="1" type="ORF">SAMN05444352_13037</name>
</gene>
<dbReference type="STRING" id="1215104.GCA_000730585_01689"/>
<organism evidence="1 2">
    <name type="scientific">Pseudomonas japonica</name>
    <dbReference type="NCBI Taxonomy" id="256466"/>
    <lineage>
        <taxon>Bacteria</taxon>
        <taxon>Pseudomonadati</taxon>
        <taxon>Pseudomonadota</taxon>
        <taxon>Gammaproteobacteria</taxon>
        <taxon>Pseudomonadales</taxon>
        <taxon>Pseudomonadaceae</taxon>
        <taxon>Pseudomonas</taxon>
    </lineage>
</organism>
<sequence>MVRQKLLGYFIQRSRSRSRCKVVGSNTEIRLQCLLIQLTCAL</sequence>
<dbReference type="Proteomes" id="UP000198407">
    <property type="component" value="Unassembled WGS sequence"/>
</dbReference>
<proteinExistence type="predicted"/>
<reference evidence="2" key="1">
    <citation type="submission" date="2017-06" db="EMBL/GenBank/DDBJ databases">
        <authorList>
            <person name="Varghese N."/>
            <person name="Submissions S."/>
        </authorList>
    </citation>
    <scope>NUCLEOTIDE SEQUENCE [LARGE SCALE GENOMIC DNA]</scope>
    <source>
        <strain evidence="2">DSM 22348</strain>
    </source>
</reference>
<evidence type="ECO:0000313" key="1">
    <source>
        <dbReference type="EMBL" id="SNT23236.1"/>
    </source>
</evidence>
<evidence type="ECO:0000313" key="2">
    <source>
        <dbReference type="Proteomes" id="UP000198407"/>
    </source>
</evidence>